<dbReference type="NCBIfam" id="NF033480">
    <property type="entry name" value="bifunc_MprF"/>
    <property type="match status" value="1"/>
</dbReference>
<feature type="transmembrane region" description="Helical" evidence="6">
    <location>
        <begin position="134"/>
        <end position="161"/>
    </location>
</feature>
<dbReference type="RefSeq" id="WP_006500669.1">
    <property type="nucleotide sequence ID" value="NZ_CP011013.1"/>
</dbReference>
<dbReference type="HOGENOM" id="CLU_008255_7_1_9"/>
<dbReference type="PANTHER" id="PTHR34697">
    <property type="entry name" value="PHOSPHATIDYLGLYCEROL LYSYLTRANSFERASE"/>
    <property type="match status" value="1"/>
</dbReference>
<feature type="transmembrane region" description="Helical" evidence="6">
    <location>
        <begin position="205"/>
        <end position="229"/>
    </location>
</feature>
<dbReference type="GO" id="GO:0016755">
    <property type="term" value="F:aminoacyltransferase activity"/>
    <property type="evidence" value="ECO:0007669"/>
    <property type="project" value="TreeGrafter"/>
</dbReference>
<proteinExistence type="predicted"/>
<dbReference type="OrthoDB" id="145485at2"/>
<evidence type="ECO:0000313" key="9">
    <source>
        <dbReference type="Proteomes" id="UP000003645"/>
    </source>
</evidence>
<organism evidence="8 9">
    <name type="scientific">Limosilactobacillus mucosae LM1</name>
    <dbReference type="NCBI Taxonomy" id="1130798"/>
    <lineage>
        <taxon>Bacteria</taxon>
        <taxon>Bacillati</taxon>
        <taxon>Bacillota</taxon>
        <taxon>Bacilli</taxon>
        <taxon>Lactobacillales</taxon>
        <taxon>Lactobacillaceae</taxon>
        <taxon>Limosilactobacillus</taxon>
    </lineage>
</organism>
<name>A0A0D4CI98_LIMMU</name>
<accession>A0A0D4CI98</accession>
<dbReference type="Proteomes" id="UP000003645">
    <property type="component" value="Chromosome"/>
</dbReference>
<dbReference type="InterPro" id="IPR051211">
    <property type="entry name" value="PG_lysyltransferase"/>
</dbReference>
<keyword evidence="5 6" id="KW-0472">Membrane</keyword>
<sequence length="868" mass="99766">MNSSLATRIKDWWQHYAKLLKLLFIASVIIFVITALGSFLKDVDWHRVGIGLASQSPIHVLMMLIGGCVSIVPMLGYDFAITHFLSGRFSKHYIIRSGWITNTLTNVAGFGGLLGATLRAYFYGKHSSKKQVLFAISKIAIFLLSGLSILCWLALAVLLLVPNGHHFDRYIVWLVGGGLYFPIVFIFTRLQNSSFFKDLTPKLELFIVASSTGEWLLVALFFLMIGWLLDVKINLLLVLPMYVVAQLLGVISMLPGAIGSFDIIMLMELSMLGVDRSTALVWLVFFRVFYYLVPLTFGALLFVYHFCQKINRFFKGLPNLIWHQSAHVLITVFMYFSGILMLIDASLPDLTENSRFLQRFYPFTFFFLHQLSTVLFAIAMLACARGVQAKLKKAYWPSLILLLIGMVNTLWNLGTWGLTIYLLILLLLVLTMRHALYREKMAYSLGKAFSDGIVFVGIFILYIIIGIVNEPNYYHHHKIPQFMFFPGESLWFSGFIGLILGILVMLAILRYFTSGYDPFNGYHSFDAQRCRQLIERFGGNETSHLAFLRDKNLYYYQVENEDRLFFMYRRKYDKLIIMGEPVGDQSVLHDALRQFIVEADRYGYQLVFYEVGQSTTMLLHEFGFDFLKTGEDGLVKLADFTLAGKRQRSQRALMHKFEREGYTFDVVEPPFNQDLLKELKHVSDSWLGKQVEKGFSLGFFDEYYLQQAPIAIVKNQDQQIVAFATLMPTGGKQILTIDLMRHDRDLAPSGIMDMIFVNLFLYGQKAGYEYFDLGMAPLSNVGESQFSFIEEKAAHFIYEYGYRLYGFQGLRNYKEKYADIWLSRYTVYRKKSSLVGSMLALVSVVNQRSNPDHSRRLKPQLIEDILKH</sequence>
<dbReference type="KEGG" id="lmu:LBLM1_01250"/>
<comment type="subcellular location">
    <subcellularLocation>
        <location evidence="1">Cell membrane</location>
        <topology evidence="1">Multi-pass membrane protein</topology>
    </subcellularLocation>
</comment>
<keyword evidence="8" id="KW-0436">Ligase</keyword>
<feature type="transmembrane region" description="Helical" evidence="6">
    <location>
        <begin position="279"/>
        <end position="304"/>
    </location>
</feature>
<dbReference type="AlphaFoldDB" id="A0A0D4CI98"/>
<gene>
    <name evidence="8" type="ORF">LBLM1_01250</name>
</gene>
<feature type="transmembrane region" description="Helical" evidence="6">
    <location>
        <begin position="394"/>
        <end position="412"/>
    </location>
</feature>
<keyword evidence="8" id="KW-0030">Aminoacyl-tRNA synthetase</keyword>
<feature type="domain" description="Phosphatidylglycerol lysyltransferase C-terminal" evidence="7">
    <location>
        <begin position="531"/>
        <end position="828"/>
    </location>
</feature>
<feature type="transmembrane region" description="Helical" evidence="6">
    <location>
        <begin position="325"/>
        <end position="343"/>
    </location>
</feature>
<feature type="transmembrane region" description="Helical" evidence="6">
    <location>
        <begin position="170"/>
        <end position="190"/>
    </location>
</feature>
<dbReference type="PANTHER" id="PTHR34697:SF2">
    <property type="entry name" value="PHOSPHATIDYLGLYCEROL LYSYLTRANSFERASE"/>
    <property type="match status" value="1"/>
</dbReference>
<dbReference type="GO" id="GO:0055091">
    <property type="term" value="P:phospholipid homeostasis"/>
    <property type="evidence" value="ECO:0007669"/>
    <property type="project" value="TreeGrafter"/>
</dbReference>
<dbReference type="EMBL" id="CP011013">
    <property type="protein sequence ID" value="AJT49858.1"/>
    <property type="molecule type" value="Genomic_DNA"/>
</dbReference>
<feature type="transmembrane region" description="Helical" evidence="6">
    <location>
        <begin position="418"/>
        <end position="436"/>
    </location>
</feature>
<evidence type="ECO:0000256" key="5">
    <source>
        <dbReference type="ARBA" id="ARBA00023136"/>
    </source>
</evidence>
<dbReference type="GO" id="GO:0004812">
    <property type="term" value="F:aminoacyl-tRNA ligase activity"/>
    <property type="evidence" value="ECO:0007669"/>
    <property type="project" value="UniProtKB-KW"/>
</dbReference>
<evidence type="ECO:0000256" key="2">
    <source>
        <dbReference type="ARBA" id="ARBA00022475"/>
    </source>
</evidence>
<evidence type="ECO:0000256" key="3">
    <source>
        <dbReference type="ARBA" id="ARBA00022692"/>
    </source>
</evidence>
<keyword evidence="9" id="KW-1185">Reference proteome</keyword>
<dbReference type="SUPFAM" id="SSF55729">
    <property type="entry name" value="Acyl-CoA N-acyltransferases (Nat)"/>
    <property type="match status" value="1"/>
</dbReference>
<evidence type="ECO:0000256" key="1">
    <source>
        <dbReference type="ARBA" id="ARBA00004651"/>
    </source>
</evidence>
<dbReference type="GO" id="GO:0005886">
    <property type="term" value="C:plasma membrane"/>
    <property type="evidence" value="ECO:0007669"/>
    <property type="project" value="UniProtKB-SubCell"/>
</dbReference>
<evidence type="ECO:0000256" key="6">
    <source>
        <dbReference type="SAM" id="Phobius"/>
    </source>
</evidence>
<reference evidence="8 9" key="1">
    <citation type="journal article" date="2012" name="J. Bacteriol.">
        <title>Genome sequence of Lactobacillus mucosae LM1, isolated from piglet feces.</title>
        <authorList>
            <person name="Lee J.H."/>
            <person name="Valeriano V.D."/>
            <person name="Shin Y.R."/>
            <person name="Chae J.P."/>
            <person name="Kim G.B."/>
            <person name="Ham J.S."/>
            <person name="Chun J."/>
            <person name="Kang D.K."/>
        </authorList>
    </citation>
    <scope>NUCLEOTIDE SEQUENCE [LARGE SCALE GENOMIC DNA]</scope>
    <source>
        <strain evidence="8 9">LM1</strain>
    </source>
</reference>
<keyword evidence="3 6" id="KW-0812">Transmembrane</keyword>
<feature type="transmembrane region" description="Helical" evidence="6">
    <location>
        <begin position="99"/>
        <end position="122"/>
    </location>
</feature>
<evidence type="ECO:0000313" key="8">
    <source>
        <dbReference type="EMBL" id="AJT49858.1"/>
    </source>
</evidence>
<protein>
    <submittedName>
        <fullName evidence="8">Lysyl-tRNA synthetase</fullName>
    </submittedName>
</protein>
<feature type="transmembrane region" description="Helical" evidence="6">
    <location>
        <begin position="489"/>
        <end position="509"/>
    </location>
</feature>
<dbReference type="InterPro" id="IPR024320">
    <property type="entry name" value="LPG_synthase_C"/>
</dbReference>
<feature type="transmembrane region" description="Helical" evidence="6">
    <location>
        <begin position="60"/>
        <end position="79"/>
    </location>
</feature>
<evidence type="ECO:0000259" key="7">
    <source>
        <dbReference type="Pfam" id="PF09924"/>
    </source>
</evidence>
<feature type="transmembrane region" description="Helical" evidence="6">
    <location>
        <begin position="241"/>
        <end position="267"/>
    </location>
</feature>
<evidence type="ECO:0000256" key="4">
    <source>
        <dbReference type="ARBA" id="ARBA00022989"/>
    </source>
</evidence>
<keyword evidence="4 6" id="KW-1133">Transmembrane helix</keyword>
<dbReference type="STRING" id="1130798.LBLM1_01250"/>
<feature type="transmembrane region" description="Helical" evidence="6">
    <location>
        <begin position="448"/>
        <end position="469"/>
    </location>
</feature>
<dbReference type="InterPro" id="IPR016181">
    <property type="entry name" value="Acyl_CoA_acyltransferase"/>
</dbReference>
<keyword evidence="2" id="KW-1003">Cell membrane</keyword>
<feature type="transmembrane region" description="Helical" evidence="6">
    <location>
        <begin position="363"/>
        <end position="382"/>
    </location>
</feature>
<dbReference type="Pfam" id="PF09924">
    <property type="entry name" value="LPG_synthase_C"/>
    <property type="match status" value="1"/>
</dbReference>
<feature type="transmembrane region" description="Helical" evidence="6">
    <location>
        <begin position="20"/>
        <end position="40"/>
    </location>
</feature>